<proteinExistence type="predicted"/>
<reference evidence="1" key="1">
    <citation type="journal article" date="2015" name="Nature">
        <title>Complex archaea that bridge the gap between prokaryotes and eukaryotes.</title>
        <authorList>
            <person name="Spang A."/>
            <person name="Saw J.H."/>
            <person name="Jorgensen S.L."/>
            <person name="Zaremba-Niedzwiedzka K."/>
            <person name="Martijn J."/>
            <person name="Lind A.E."/>
            <person name="van Eijk R."/>
            <person name="Schleper C."/>
            <person name="Guy L."/>
            <person name="Ettema T.J."/>
        </authorList>
    </citation>
    <scope>NUCLEOTIDE SEQUENCE</scope>
</reference>
<protein>
    <submittedName>
        <fullName evidence="1">Uncharacterized protein</fullName>
    </submittedName>
</protein>
<organism evidence="1">
    <name type="scientific">marine sediment metagenome</name>
    <dbReference type="NCBI Taxonomy" id="412755"/>
    <lineage>
        <taxon>unclassified sequences</taxon>
        <taxon>metagenomes</taxon>
        <taxon>ecological metagenomes</taxon>
    </lineage>
</organism>
<comment type="caution">
    <text evidence="1">The sequence shown here is derived from an EMBL/GenBank/DDBJ whole genome shotgun (WGS) entry which is preliminary data.</text>
</comment>
<dbReference type="AlphaFoldDB" id="A0A0F9RAD0"/>
<accession>A0A0F9RAD0</accession>
<gene>
    <name evidence="1" type="ORF">LCGC14_0917650</name>
</gene>
<dbReference type="EMBL" id="LAZR01003083">
    <property type="protein sequence ID" value="KKN22206.1"/>
    <property type="molecule type" value="Genomic_DNA"/>
</dbReference>
<evidence type="ECO:0000313" key="1">
    <source>
        <dbReference type="EMBL" id="KKN22206.1"/>
    </source>
</evidence>
<name>A0A0F9RAD0_9ZZZZ</name>
<sequence length="283" mass="33711">MVRTPGDYYQIKKIQNFKEKYRRHWGLDYDIQEAKKSISKFKELLRDIFNSRFYKYLKEDYIPRIFKYKYDELGKILRDNNGDILVSAPPIIQFNLPDLEDMAFAMGLFRQFFLKLPYDKASIHNLEIHFQTIGDDSSTTKFDDLKEKLECYLNAFTGTHFRWSTREEKTILMMKYRIYDWFEQLNYGGGKLAHDSLVRAVEIGDMGSINKIIEYFLGCLVLFCRIGMIYKSNNFNEDELCRSQCPFRIYYGNDTPFIHHSNCRALPINFSLFHVLLEVDDSH</sequence>